<dbReference type="PANTHER" id="PTHR43976">
    <property type="entry name" value="SHORT CHAIN DEHYDROGENASE"/>
    <property type="match status" value="1"/>
</dbReference>
<dbReference type="OrthoDB" id="1274115at2759"/>
<dbReference type="GeneID" id="81433243"/>
<dbReference type="InterPro" id="IPR051911">
    <property type="entry name" value="SDR_oxidoreductase"/>
</dbReference>
<dbReference type="PANTHER" id="PTHR43976:SF6">
    <property type="entry name" value="OXIDOREDUCTASE, PUTATIVE (AFU_ORTHOLOGUE AFUA_1G13950)-RELATED"/>
    <property type="match status" value="1"/>
</dbReference>
<name>A0A9X0B6T1_9EURO</name>
<evidence type="ECO:0000256" key="1">
    <source>
        <dbReference type="RuleBase" id="RU000363"/>
    </source>
</evidence>
<organism evidence="3 4">
    <name type="scientific">Penicillium cataractarum</name>
    <dbReference type="NCBI Taxonomy" id="2100454"/>
    <lineage>
        <taxon>Eukaryota</taxon>
        <taxon>Fungi</taxon>
        <taxon>Dikarya</taxon>
        <taxon>Ascomycota</taxon>
        <taxon>Pezizomycotina</taxon>
        <taxon>Eurotiomycetes</taxon>
        <taxon>Eurotiomycetidae</taxon>
        <taxon>Eurotiales</taxon>
        <taxon>Aspergillaceae</taxon>
        <taxon>Penicillium</taxon>
    </lineage>
</organism>
<dbReference type="EMBL" id="JAPZBS010000001">
    <property type="protein sequence ID" value="KAJ5390067.1"/>
    <property type="molecule type" value="Genomic_DNA"/>
</dbReference>
<dbReference type="SMART" id="SM00822">
    <property type="entry name" value="PKS_KR"/>
    <property type="match status" value="1"/>
</dbReference>
<dbReference type="AlphaFoldDB" id="A0A9X0B6T1"/>
<protein>
    <submittedName>
        <fullName evidence="3">Short-chain dehydrogenase/reductase SDR</fullName>
    </submittedName>
</protein>
<comment type="caution">
    <text evidence="3">The sequence shown here is derived from an EMBL/GenBank/DDBJ whole genome shotgun (WGS) entry which is preliminary data.</text>
</comment>
<evidence type="ECO:0000313" key="4">
    <source>
        <dbReference type="Proteomes" id="UP001147782"/>
    </source>
</evidence>
<dbReference type="PRINTS" id="PR00080">
    <property type="entry name" value="SDRFAMILY"/>
</dbReference>
<reference evidence="3" key="1">
    <citation type="submission" date="2022-11" db="EMBL/GenBank/DDBJ databases">
        <authorList>
            <person name="Petersen C."/>
        </authorList>
    </citation>
    <scope>NUCLEOTIDE SEQUENCE</scope>
    <source>
        <strain evidence="3">IBT 29864</strain>
    </source>
</reference>
<dbReference type="InterPro" id="IPR036291">
    <property type="entry name" value="NAD(P)-bd_dom_sf"/>
</dbReference>
<dbReference type="InterPro" id="IPR002347">
    <property type="entry name" value="SDR_fam"/>
</dbReference>
<dbReference type="SUPFAM" id="SSF51735">
    <property type="entry name" value="NAD(P)-binding Rossmann-fold domains"/>
    <property type="match status" value="1"/>
</dbReference>
<reference evidence="3" key="2">
    <citation type="journal article" date="2023" name="IMA Fungus">
        <title>Comparative genomic study of the Penicillium genus elucidates a diverse pangenome and 15 lateral gene transfer events.</title>
        <authorList>
            <person name="Petersen C."/>
            <person name="Sorensen T."/>
            <person name="Nielsen M.R."/>
            <person name="Sondergaard T.E."/>
            <person name="Sorensen J.L."/>
            <person name="Fitzpatrick D.A."/>
            <person name="Frisvad J.C."/>
            <person name="Nielsen K.L."/>
        </authorList>
    </citation>
    <scope>NUCLEOTIDE SEQUENCE</scope>
    <source>
        <strain evidence="3">IBT 29864</strain>
    </source>
</reference>
<sequence>MSSPIFTKPARPLTWLITGCSSGLGLALTREAQRHGHTVIATSRQPSRTPDLVAEVEAKGGEWHVLDVDDLSAAGVLVEKLEASGRKIDVLVNNAGYVLFGAVEQLSDEERRRQMETMYFGPSRLIQALVPRMRERRFGIIVNISSGAALDGRDSMGGYAAAKAALDASTRVLAKEVSPFNIRLLTVWLGTFNTNIGNSSPMAEAPLPDDYKGSVAEKMMDAFKNGTFVGDGDADKAAKAIFEVAVGEGAGAGHEAERFLPMGRDMIPRVGLVRDQCAHALDVFEDIAGNVYAEKE</sequence>
<dbReference type="PRINTS" id="PR00081">
    <property type="entry name" value="GDHRDH"/>
</dbReference>
<feature type="domain" description="Ketoreductase" evidence="2">
    <location>
        <begin position="13"/>
        <end position="191"/>
    </location>
</feature>
<evidence type="ECO:0000313" key="3">
    <source>
        <dbReference type="EMBL" id="KAJ5390067.1"/>
    </source>
</evidence>
<dbReference type="InterPro" id="IPR057326">
    <property type="entry name" value="KR_dom"/>
</dbReference>
<proteinExistence type="inferred from homology"/>
<dbReference type="Gene3D" id="3.40.50.720">
    <property type="entry name" value="NAD(P)-binding Rossmann-like Domain"/>
    <property type="match status" value="1"/>
</dbReference>
<keyword evidence="4" id="KW-1185">Reference proteome</keyword>
<evidence type="ECO:0000259" key="2">
    <source>
        <dbReference type="SMART" id="SM00822"/>
    </source>
</evidence>
<gene>
    <name evidence="3" type="ORF">N7496_001135</name>
</gene>
<comment type="similarity">
    <text evidence="1">Belongs to the short-chain dehydrogenases/reductases (SDR) family.</text>
</comment>
<accession>A0A9X0B6T1</accession>
<dbReference type="Pfam" id="PF00106">
    <property type="entry name" value="adh_short"/>
    <property type="match status" value="1"/>
</dbReference>
<dbReference type="Proteomes" id="UP001147782">
    <property type="component" value="Unassembled WGS sequence"/>
</dbReference>
<dbReference type="RefSeq" id="XP_056560795.1">
    <property type="nucleotide sequence ID" value="XM_056694066.1"/>
</dbReference>